<proteinExistence type="predicted"/>
<accession>A0A0E9WG32</accession>
<dbReference type="EMBL" id="GBXM01019233">
    <property type="protein sequence ID" value="JAH89344.1"/>
    <property type="molecule type" value="Transcribed_RNA"/>
</dbReference>
<name>A0A0E9WG32_ANGAN</name>
<sequence>MCTQHISSPDICSERWSLRIHFRPDHKDVRACV</sequence>
<dbReference type="AlphaFoldDB" id="A0A0E9WG32"/>
<reference evidence="1" key="2">
    <citation type="journal article" date="2015" name="Fish Shellfish Immunol.">
        <title>Early steps in the European eel (Anguilla anguilla)-Vibrio vulnificus interaction in the gills: Role of the RtxA13 toxin.</title>
        <authorList>
            <person name="Callol A."/>
            <person name="Pajuelo D."/>
            <person name="Ebbesson L."/>
            <person name="Teles M."/>
            <person name="MacKenzie S."/>
            <person name="Amaro C."/>
        </authorList>
    </citation>
    <scope>NUCLEOTIDE SEQUENCE</scope>
</reference>
<organism evidence="1">
    <name type="scientific">Anguilla anguilla</name>
    <name type="common">European freshwater eel</name>
    <name type="synonym">Muraena anguilla</name>
    <dbReference type="NCBI Taxonomy" id="7936"/>
    <lineage>
        <taxon>Eukaryota</taxon>
        <taxon>Metazoa</taxon>
        <taxon>Chordata</taxon>
        <taxon>Craniata</taxon>
        <taxon>Vertebrata</taxon>
        <taxon>Euteleostomi</taxon>
        <taxon>Actinopterygii</taxon>
        <taxon>Neopterygii</taxon>
        <taxon>Teleostei</taxon>
        <taxon>Anguilliformes</taxon>
        <taxon>Anguillidae</taxon>
        <taxon>Anguilla</taxon>
    </lineage>
</organism>
<evidence type="ECO:0000313" key="1">
    <source>
        <dbReference type="EMBL" id="JAH89344.1"/>
    </source>
</evidence>
<reference evidence="1" key="1">
    <citation type="submission" date="2014-11" db="EMBL/GenBank/DDBJ databases">
        <authorList>
            <person name="Amaro Gonzalez C."/>
        </authorList>
    </citation>
    <scope>NUCLEOTIDE SEQUENCE</scope>
</reference>
<protein>
    <submittedName>
        <fullName evidence="1">Uncharacterized protein</fullName>
    </submittedName>
</protein>